<dbReference type="Proteomes" id="UP000293433">
    <property type="component" value="Unassembled WGS sequence"/>
</dbReference>
<accession>A0A4Q7LXM3</accession>
<evidence type="ECO:0000313" key="2">
    <source>
        <dbReference type="Proteomes" id="UP000293433"/>
    </source>
</evidence>
<gene>
    <name evidence="1" type="ORF">EV685_1089</name>
</gene>
<dbReference type="EMBL" id="SGWV01000007">
    <property type="protein sequence ID" value="RZS58789.1"/>
    <property type="molecule type" value="Genomic_DNA"/>
</dbReference>
<name>A0A4Q7LXM3_9BURK</name>
<sequence length="851" mass="87745">MAVAAALAWTLTLAGCGGGSSKNDSTSGTQNTVTTGKVTLTGVVSKGVMVGAVVTAHPVKDGVVDTATVLARGITVAGGRYTLPAFDAPLGSPVIVRAQVVDKTVHTDELSRQVVPLPTGFEMRSAIVPQVADTPSPLPVSITPYTEMLVNAAESGADKLDKASIDQGKSAVTQLLGFDPVATDVNGIAVANSTAVNAYGLMLAAVSQLATQSAALGCGQTDAGAAMACTVGKLADAAQLDSVQLQLGEVDVGAKLSAAVSTVAGNSTVTNAVDVSQTVDGVTQRLACVPGSLTNPCEVASVDQTVTGVAAAKAMFAAMRTSMDGWMSRGGTAGSGRLNQDAQAFEAAVTGAQVPLDQVEQDLAAIKLGIRLYEDHMAGRSDVMSKGARPGLADGYDRTLETNGTYWPHGGTWADNAIGCMLYKAPNVVATSKEDVAFIGCRSSVRTEIERVQPNGMTPGTIRLTDWRHGYTITPKGVTSAGNLQFDYTTSASKRVRARTCTGSVFPWSLSGCNAQAEVVDERVDLQLKPDGTARGYSGSIIVSPSSSVPAGLVVEVTGEMPGLIDGVNGALLSDRQSVTLTARDDGSVSSIATVSGEVKVYASAAASTPIGTLAIAPNSQITFVAANEDGSRPISGQTATGREINTARFGLSWTTPGAALSGTLTVNSSGWDRSGFQRDATSLMFNGRLDQIQAGVARHWITADLSMSTTGYDQHDVTLPVSASNPAYRIAADFSGTVTPTDGKPPFFLSLNTSKASNEANPTSLTGTLRMGTASAAKVNIQLSASVDALGAQTWTLHETVQDVTLTLQPHQRSTAIRQGSGQRQVGTIDLDRRRASYVDGSFESLDLGL</sequence>
<protein>
    <submittedName>
        <fullName evidence="1">Uncharacterized protein</fullName>
    </submittedName>
</protein>
<proteinExistence type="predicted"/>
<comment type="caution">
    <text evidence="1">The sequence shown here is derived from an EMBL/GenBank/DDBJ whole genome shotgun (WGS) entry which is preliminary data.</text>
</comment>
<dbReference type="AlphaFoldDB" id="A0A4Q7LXM3"/>
<reference evidence="1 2" key="1">
    <citation type="submission" date="2019-02" db="EMBL/GenBank/DDBJ databases">
        <title>Genomic Encyclopedia of Type Strains, Phase IV (KMG-IV): sequencing the most valuable type-strain genomes for metagenomic binning, comparative biology and taxonomic classification.</title>
        <authorList>
            <person name="Goeker M."/>
        </authorList>
    </citation>
    <scope>NUCLEOTIDE SEQUENCE [LARGE SCALE GENOMIC DNA]</scope>
    <source>
        <strain evidence="1 2">DSM 10617</strain>
    </source>
</reference>
<organism evidence="1 2">
    <name type="scientific">Sphaerotilus mobilis</name>
    <dbReference type="NCBI Taxonomy" id="47994"/>
    <lineage>
        <taxon>Bacteria</taxon>
        <taxon>Pseudomonadati</taxon>
        <taxon>Pseudomonadota</taxon>
        <taxon>Betaproteobacteria</taxon>
        <taxon>Burkholderiales</taxon>
        <taxon>Sphaerotilaceae</taxon>
        <taxon>Sphaerotilus</taxon>
    </lineage>
</organism>
<evidence type="ECO:0000313" key="1">
    <source>
        <dbReference type="EMBL" id="RZS58789.1"/>
    </source>
</evidence>
<keyword evidence="2" id="KW-1185">Reference proteome</keyword>